<accession>A0A2I6SAV8</accession>
<evidence type="ECO:0000256" key="2">
    <source>
        <dbReference type="ARBA" id="ARBA00022679"/>
    </source>
</evidence>
<sequence length="224" mass="24103">MRLREPVALELQYARDILCGLLLRPSPWPREALTIGLGAGSLTKFLHRHCAHTWQTVVEIDARVYAAARHLFELPAPDARLSIEIGDGAAFIEADGPAFDCILVDGYDAEARTGALDTAAFYAAARKRLSPQGLIAVNLFGDAHGFDASLARIVDAFGERVLALPPCNSGNAIVLAAVGEPIECALDVLHERADALRKRTGLDLTTTLSRLERSGRVPGDTLIL</sequence>
<dbReference type="KEGG" id="atw:C0099_07800"/>
<dbReference type="AlphaFoldDB" id="A0A2I6SAV8"/>
<protein>
    <submittedName>
        <fullName evidence="6">Spermidine synthase</fullName>
    </submittedName>
</protein>
<feature type="active site" description="Proton acceptor" evidence="4">
    <location>
        <position position="105"/>
    </location>
</feature>
<dbReference type="SUPFAM" id="SSF53335">
    <property type="entry name" value="S-adenosyl-L-methionine-dependent methyltransferases"/>
    <property type="match status" value="1"/>
</dbReference>
<proteinExistence type="inferred from homology"/>
<organism evidence="6 7">
    <name type="scientific">Pseudazoarcus pumilus</name>
    <dbReference type="NCBI Taxonomy" id="2067960"/>
    <lineage>
        <taxon>Bacteria</taxon>
        <taxon>Pseudomonadati</taxon>
        <taxon>Pseudomonadota</taxon>
        <taxon>Betaproteobacteria</taxon>
        <taxon>Rhodocyclales</taxon>
        <taxon>Zoogloeaceae</taxon>
        <taxon>Pseudazoarcus</taxon>
    </lineage>
</organism>
<feature type="domain" description="PABS" evidence="5">
    <location>
        <begin position="1"/>
        <end position="181"/>
    </location>
</feature>
<dbReference type="InterPro" id="IPR029063">
    <property type="entry name" value="SAM-dependent_MTases_sf"/>
</dbReference>
<keyword evidence="7" id="KW-1185">Reference proteome</keyword>
<reference evidence="6 7" key="1">
    <citation type="submission" date="2018-01" db="EMBL/GenBank/DDBJ databases">
        <authorList>
            <person name="Fu G.-Y."/>
        </authorList>
    </citation>
    <scope>NUCLEOTIDE SEQUENCE [LARGE SCALE GENOMIC DNA]</scope>
    <source>
        <strain evidence="6 7">SY39</strain>
    </source>
</reference>
<dbReference type="Pfam" id="PF01564">
    <property type="entry name" value="Spermine_synth"/>
    <property type="match status" value="1"/>
</dbReference>
<evidence type="ECO:0000256" key="1">
    <source>
        <dbReference type="ARBA" id="ARBA00007867"/>
    </source>
</evidence>
<dbReference type="PANTHER" id="PTHR43317">
    <property type="entry name" value="THERMOSPERMINE SYNTHASE ACAULIS5"/>
    <property type="match status" value="1"/>
</dbReference>
<keyword evidence="2 4" id="KW-0808">Transferase</keyword>
<gene>
    <name evidence="6" type="ORF">C0099_07800</name>
</gene>
<dbReference type="GO" id="GO:0006596">
    <property type="term" value="P:polyamine biosynthetic process"/>
    <property type="evidence" value="ECO:0007669"/>
    <property type="project" value="UniProtKB-UniRule"/>
</dbReference>
<dbReference type="PROSITE" id="PS51006">
    <property type="entry name" value="PABS_2"/>
    <property type="match status" value="1"/>
</dbReference>
<dbReference type="GO" id="GO:0016740">
    <property type="term" value="F:transferase activity"/>
    <property type="evidence" value="ECO:0007669"/>
    <property type="project" value="UniProtKB-UniRule"/>
</dbReference>
<dbReference type="Proteomes" id="UP000242205">
    <property type="component" value="Chromosome"/>
</dbReference>
<dbReference type="PANTHER" id="PTHR43317:SF1">
    <property type="entry name" value="THERMOSPERMINE SYNTHASE ACAULIS5"/>
    <property type="match status" value="1"/>
</dbReference>
<evidence type="ECO:0000256" key="4">
    <source>
        <dbReference type="PROSITE-ProRule" id="PRU00354"/>
    </source>
</evidence>
<comment type="similarity">
    <text evidence="1">Belongs to the spermidine/spermine synthase family.</text>
</comment>
<dbReference type="EMBL" id="CP025682">
    <property type="protein sequence ID" value="AUN96392.1"/>
    <property type="molecule type" value="Genomic_DNA"/>
</dbReference>
<keyword evidence="3 4" id="KW-0620">Polyamine biosynthesis</keyword>
<evidence type="ECO:0000313" key="7">
    <source>
        <dbReference type="Proteomes" id="UP000242205"/>
    </source>
</evidence>
<evidence type="ECO:0000313" key="6">
    <source>
        <dbReference type="EMBL" id="AUN96392.1"/>
    </source>
</evidence>
<name>A0A2I6SAV8_9RHOO</name>
<dbReference type="InterPro" id="IPR030374">
    <property type="entry name" value="PABS"/>
</dbReference>
<evidence type="ECO:0000259" key="5">
    <source>
        <dbReference type="PROSITE" id="PS51006"/>
    </source>
</evidence>
<dbReference type="OrthoDB" id="117774at2"/>
<dbReference type="Gene3D" id="3.40.50.150">
    <property type="entry name" value="Vaccinia Virus protein VP39"/>
    <property type="match status" value="1"/>
</dbReference>
<evidence type="ECO:0000256" key="3">
    <source>
        <dbReference type="ARBA" id="ARBA00023115"/>
    </source>
</evidence>